<reference evidence="1 2" key="1">
    <citation type="submission" date="2024-08" db="EMBL/GenBank/DDBJ databases">
        <title>Insights into the chromosomal genome structure of Flemingia macrophylla.</title>
        <authorList>
            <person name="Ding Y."/>
            <person name="Zhao Y."/>
            <person name="Bi W."/>
            <person name="Wu M."/>
            <person name="Zhao G."/>
            <person name="Gong Y."/>
            <person name="Li W."/>
            <person name="Zhang P."/>
        </authorList>
    </citation>
    <scope>NUCLEOTIDE SEQUENCE [LARGE SCALE GENOMIC DNA]</scope>
    <source>
        <strain evidence="1">DYQJB</strain>
        <tissue evidence="1">Leaf</tissue>
    </source>
</reference>
<sequence>MDTCQLETARDATQRNYYKSQLPTSHGYYVREKGLRKDSFVDLDRKPLVEGEPTFKLILSLLSLLPILNKLTQIENSNQSFARNLAEGCSSMQYMKSIVDAHFEFFNFKKDQKGINFFVNENKIDVRWFLAVPTMVAMEPLSS</sequence>
<dbReference type="Proteomes" id="UP001603857">
    <property type="component" value="Unassembled WGS sequence"/>
</dbReference>
<dbReference type="AlphaFoldDB" id="A0ABD1MY15"/>
<evidence type="ECO:0000313" key="1">
    <source>
        <dbReference type="EMBL" id="KAL2339890.1"/>
    </source>
</evidence>
<comment type="caution">
    <text evidence="1">The sequence shown here is derived from an EMBL/GenBank/DDBJ whole genome shotgun (WGS) entry which is preliminary data.</text>
</comment>
<keyword evidence="2" id="KW-1185">Reference proteome</keyword>
<organism evidence="1 2">
    <name type="scientific">Flemingia macrophylla</name>
    <dbReference type="NCBI Taxonomy" id="520843"/>
    <lineage>
        <taxon>Eukaryota</taxon>
        <taxon>Viridiplantae</taxon>
        <taxon>Streptophyta</taxon>
        <taxon>Embryophyta</taxon>
        <taxon>Tracheophyta</taxon>
        <taxon>Spermatophyta</taxon>
        <taxon>Magnoliopsida</taxon>
        <taxon>eudicotyledons</taxon>
        <taxon>Gunneridae</taxon>
        <taxon>Pentapetalae</taxon>
        <taxon>rosids</taxon>
        <taxon>fabids</taxon>
        <taxon>Fabales</taxon>
        <taxon>Fabaceae</taxon>
        <taxon>Papilionoideae</taxon>
        <taxon>50 kb inversion clade</taxon>
        <taxon>NPAAA clade</taxon>
        <taxon>indigoferoid/millettioid clade</taxon>
        <taxon>Phaseoleae</taxon>
        <taxon>Flemingia</taxon>
    </lineage>
</organism>
<accession>A0ABD1MY15</accession>
<protein>
    <submittedName>
        <fullName evidence="1">Uncharacterized protein</fullName>
    </submittedName>
</protein>
<proteinExistence type="predicted"/>
<evidence type="ECO:0000313" key="2">
    <source>
        <dbReference type="Proteomes" id="UP001603857"/>
    </source>
</evidence>
<dbReference type="EMBL" id="JBGMDY010000003">
    <property type="protein sequence ID" value="KAL2339890.1"/>
    <property type="molecule type" value="Genomic_DNA"/>
</dbReference>
<gene>
    <name evidence="1" type="ORF">Fmac_007830</name>
</gene>
<name>A0ABD1MY15_9FABA</name>